<feature type="transmembrane region" description="Helical" evidence="7">
    <location>
        <begin position="302"/>
        <end position="322"/>
    </location>
</feature>
<keyword evidence="5 7" id="KW-0472">Membrane</keyword>
<gene>
    <name evidence="8" type="ORF">PPAR1163_LOCUS3672</name>
    <name evidence="9" type="ORF">PPAR1163_LOCUS3673</name>
    <name evidence="10" type="ORF">PPAR1163_LOCUS3674</name>
</gene>
<feature type="transmembrane region" description="Helical" evidence="7">
    <location>
        <begin position="387"/>
        <end position="411"/>
    </location>
</feature>
<keyword evidence="3 7" id="KW-0812">Transmembrane</keyword>
<organism evidence="10">
    <name type="scientific">Phaeomonas parva</name>
    <dbReference type="NCBI Taxonomy" id="124430"/>
    <lineage>
        <taxon>Eukaryota</taxon>
        <taxon>Sar</taxon>
        <taxon>Stramenopiles</taxon>
        <taxon>Ochrophyta</taxon>
        <taxon>Pinguiophyceae</taxon>
        <taxon>Pinguiochrysidales</taxon>
        <taxon>Pinguiochrysidaceae</taxon>
        <taxon>Phaeomonas</taxon>
    </lineage>
</organism>
<keyword evidence="2" id="KW-0813">Transport</keyword>
<dbReference type="PANTHER" id="PTHR10778">
    <property type="entry name" value="SOLUTE CARRIER FAMILY 35 MEMBER B"/>
    <property type="match status" value="1"/>
</dbReference>
<dbReference type="EMBL" id="HBGJ01005964">
    <property type="protein sequence ID" value="CAD9245324.1"/>
    <property type="molecule type" value="Transcribed_RNA"/>
</dbReference>
<dbReference type="GO" id="GO:0046964">
    <property type="term" value="F:3'-phosphoadenosine 5'-phosphosulfate transmembrane transporter activity"/>
    <property type="evidence" value="ECO:0007669"/>
    <property type="project" value="TreeGrafter"/>
</dbReference>
<feature type="transmembrane region" description="Helical" evidence="7">
    <location>
        <begin position="418"/>
        <end position="439"/>
    </location>
</feature>
<feature type="transmembrane region" description="Helical" evidence="7">
    <location>
        <begin position="155"/>
        <end position="172"/>
    </location>
</feature>
<proteinExistence type="predicted"/>
<evidence type="ECO:0000256" key="3">
    <source>
        <dbReference type="ARBA" id="ARBA00022692"/>
    </source>
</evidence>
<dbReference type="EMBL" id="HBGJ01005965">
    <property type="protein sequence ID" value="CAD9245325.1"/>
    <property type="molecule type" value="Transcribed_RNA"/>
</dbReference>
<evidence type="ECO:0000256" key="2">
    <source>
        <dbReference type="ARBA" id="ARBA00022448"/>
    </source>
</evidence>
<dbReference type="AlphaFoldDB" id="A0A6U4D8T4"/>
<evidence type="ECO:0008006" key="11">
    <source>
        <dbReference type="Google" id="ProtNLM"/>
    </source>
</evidence>
<feature type="region of interest" description="Disordered" evidence="6">
    <location>
        <begin position="1"/>
        <end position="23"/>
    </location>
</feature>
<evidence type="ECO:0000313" key="10">
    <source>
        <dbReference type="EMBL" id="CAD9245325.1"/>
    </source>
</evidence>
<dbReference type="InterPro" id="IPR013657">
    <property type="entry name" value="SCL35B1-4/HUT1"/>
</dbReference>
<keyword evidence="4 7" id="KW-1133">Transmembrane helix</keyword>
<dbReference type="Pfam" id="PF08449">
    <property type="entry name" value="UAA"/>
    <property type="match status" value="1"/>
</dbReference>
<evidence type="ECO:0000313" key="8">
    <source>
        <dbReference type="EMBL" id="CAD9245323.1"/>
    </source>
</evidence>
<protein>
    <recommendedName>
        <fullName evidence="11">Sugar phosphate transporter domain-containing protein</fullName>
    </recommendedName>
</protein>
<evidence type="ECO:0000256" key="7">
    <source>
        <dbReference type="SAM" id="Phobius"/>
    </source>
</evidence>
<dbReference type="EMBL" id="HBGJ01005963">
    <property type="protein sequence ID" value="CAD9245323.1"/>
    <property type="molecule type" value="Transcribed_RNA"/>
</dbReference>
<evidence type="ECO:0000256" key="5">
    <source>
        <dbReference type="ARBA" id="ARBA00023136"/>
    </source>
</evidence>
<sequence>MPPTHPTAPMAFGSGKVADDGRSDGASFRPLVVNAKAHMVDPEMGAAGSVAEDDPKVHSGGGVIARLRAFRHFGLKRLREGLGMAEASLPASDSTDGLRRLVSSTRLRALGEGQQSAAQAALRGGRTDKGHGEGAEQRLHVLGLDITDWGAAKQYFFCTSMMCAFLLIYGVLQERIVVQVFRRRFGLFVTLLQFSGYAFFAGLNRVFFHERGRRVPMKYYLLTGFAQAAMQGLTNLSMQYLNYPAKVLFKSSRVVCTILVGVLYWKRRYAATDYIVAFLMVFGLIIFVTADIESSPEFNPLGVGLILCALFIDSFMVNFQEIIMRRFNASHHELILYTYSWGSAFLLLLTLFTGNLWEGLRFLQGGMANDDVPVGAGAESGGSGPGLAVIVVQMLLFTACGFFGVSLVAALTKRFGALVSALSTTARKAMTLMLSFVIFPKPVLTNHVVGGLILCFAMVFRIINRAILSQKAERMQMLAKLKASAASGGIVKASRFGVGGGPGNSAKKEIVLNFPLSGEAHRRRKIGANLV</sequence>
<comment type="subcellular location">
    <subcellularLocation>
        <location evidence="1">Membrane</location>
        <topology evidence="1">Multi-pass membrane protein</topology>
    </subcellularLocation>
</comment>
<evidence type="ECO:0000256" key="1">
    <source>
        <dbReference type="ARBA" id="ARBA00004141"/>
    </source>
</evidence>
<feature type="transmembrane region" description="Helical" evidence="7">
    <location>
        <begin position="184"/>
        <end position="207"/>
    </location>
</feature>
<dbReference type="GO" id="GO:0005789">
    <property type="term" value="C:endoplasmic reticulum membrane"/>
    <property type="evidence" value="ECO:0007669"/>
    <property type="project" value="TreeGrafter"/>
</dbReference>
<dbReference type="PANTHER" id="PTHR10778:SF8">
    <property type="entry name" value="ADENOSINE 3'-PHOSPHO 5'-PHOSPHOSULFATE TRANSPORTER 2"/>
    <property type="match status" value="1"/>
</dbReference>
<evidence type="ECO:0000313" key="9">
    <source>
        <dbReference type="EMBL" id="CAD9245324.1"/>
    </source>
</evidence>
<feature type="transmembrane region" description="Helical" evidence="7">
    <location>
        <begin position="334"/>
        <end position="357"/>
    </location>
</feature>
<feature type="transmembrane region" description="Helical" evidence="7">
    <location>
        <begin position="445"/>
        <end position="468"/>
    </location>
</feature>
<accession>A0A6U4D8T4</accession>
<dbReference type="GO" id="GO:0000139">
    <property type="term" value="C:Golgi membrane"/>
    <property type="evidence" value="ECO:0007669"/>
    <property type="project" value="TreeGrafter"/>
</dbReference>
<name>A0A6U4D8T4_9STRA</name>
<evidence type="ECO:0000256" key="4">
    <source>
        <dbReference type="ARBA" id="ARBA00022989"/>
    </source>
</evidence>
<feature type="transmembrane region" description="Helical" evidence="7">
    <location>
        <begin position="272"/>
        <end position="290"/>
    </location>
</feature>
<reference evidence="10" key="1">
    <citation type="submission" date="2021-01" db="EMBL/GenBank/DDBJ databases">
        <authorList>
            <person name="Corre E."/>
            <person name="Pelletier E."/>
            <person name="Niang G."/>
            <person name="Scheremetjew M."/>
            <person name="Finn R."/>
            <person name="Kale V."/>
            <person name="Holt S."/>
            <person name="Cochrane G."/>
            <person name="Meng A."/>
            <person name="Brown T."/>
            <person name="Cohen L."/>
        </authorList>
    </citation>
    <scope>NUCLEOTIDE SEQUENCE</scope>
    <source>
        <strain evidence="10">CCMP2877</strain>
    </source>
</reference>
<evidence type="ECO:0000256" key="6">
    <source>
        <dbReference type="SAM" id="MobiDB-lite"/>
    </source>
</evidence>